<dbReference type="Pfam" id="PF14897">
    <property type="entry name" value="EpsG"/>
    <property type="match status" value="1"/>
</dbReference>
<dbReference type="EMBL" id="JAOZYT010000014">
    <property type="protein sequence ID" value="MCW0523378.1"/>
    <property type="molecule type" value="Genomic_DNA"/>
</dbReference>
<evidence type="ECO:0000313" key="3">
    <source>
        <dbReference type="Proteomes" id="UP001207440"/>
    </source>
</evidence>
<name>A0AAP3AK51_RIEAN</name>
<sequence>MNIVFLHPIFTIITIILIAYSFLEVYNYKNYKSVWVVVFVMILLVGFRAWVGADYGAYVQMYEYFGQRTAYSTVYNKAFFSGNERLDVEWLYVLVGKYVYDFGVPFFVFTFVIALLSIVPKYFTFENAVVYPSLSLLLYMFPSYFTADGGHMRQAVSMSILIFSFYFIKKRNLPLFLLMIYLAMGFHKSAAIFILAYWIALIPMTKTRIILVLVVSAILSPFQVYQYFSLFDTLAPAEVYEAFSAYETIENSEATGRISFTDMIIVFYSYFLVTYNEEACEKIPYYEYMRNIALFGMCLYFIFRGSPIFSSRLAMIYMIFTVMALPNIIASVEDEKHKKYLHLIIVCFAIFYYFVYGSFQATRARYTWDYGNYLW</sequence>
<gene>
    <name evidence="2" type="ORF">OKE68_03460</name>
</gene>
<feature type="transmembrane region" description="Helical" evidence="1">
    <location>
        <begin position="175"/>
        <end position="201"/>
    </location>
</feature>
<feature type="transmembrane region" description="Helical" evidence="1">
    <location>
        <begin position="128"/>
        <end position="145"/>
    </location>
</feature>
<feature type="transmembrane region" description="Helical" evidence="1">
    <location>
        <begin position="33"/>
        <end position="51"/>
    </location>
</feature>
<dbReference type="Proteomes" id="UP001207440">
    <property type="component" value="Unassembled WGS sequence"/>
</dbReference>
<dbReference type="AlphaFoldDB" id="A0AAP3AK51"/>
<feature type="transmembrane region" description="Helical" evidence="1">
    <location>
        <begin position="207"/>
        <end position="225"/>
    </location>
</feature>
<keyword evidence="1" id="KW-1133">Transmembrane helix</keyword>
<evidence type="ECO:0000313" key="2">
    <source>
        <dbReference type="EMBL" id="MCW0523378.1"/>
    </source>
</evidence>
<comment type="caution">
    <text evidence="2">The sequence shown here is derived from an EMBL/GenBank/DDBJ whole genome shotgun (WGS) entry which is preliminary data.</text>
</comment>
<dbReference type="InterPro" id="IPR049458">
    <property type="entry name" value="EpsG-like"/>
</dbReference>
<keyword evidence="1" id="KW-0812">Transmembrane</keyword>
<evidence type="ECO:0000256" key="1">
    <source>
        <dbReference type="SAM" id="Phobius"/>
    </source>
</evidence>
<feature type="transmembrane region" description="Helical" evidence="1">
    <location>
        <begin position="292"/>
        <end position="309"/>
    </location>
</feature>
<feature type="transmembrane region" description="Helical" evidence="1">
    <location>
        <begin position="340"/>
        <end position="359"/>
    </location>
</feature>
<protein>
    <submittedName>
        <fullName evidence="2">EpsG family protein</fullName>
    </submittedName>
</protein>
<reference evidence="2" key="1">
    <citation type="submission" date="2022-10" db="EMBL/GenBank/DDBJ databases">
        <title>Sifting through the core-genome to identify putative cross-protective antigens against Riemerella anatipestifer.</title>
        <authorList>
            <person name="Zheng X."/>
            <person name="Zhang W."/>
        </authorList>
    </citation>
    <scope>NUCLEOTIDE SEQUENCE</scope>
    <source>
        <strain evidence="2">ZWRA178</strain>
    </source>
</reference>
<organism evidence="2 3">
    <name type="scientific">Riemerella anatipestifer</name>
    <name type="common">Moraxella anatipestifer</name>
    <dbReference type="NCBI Taxonomy" id="34085"/>
    <lineage>
        <taxon>Bacteria</taxon>
        <taxon>Pseudomonadati</taxon>
        <taxon>Bacteroidota</taxon>
        <taxon>Flavobacteriia</taxon>
        <taxon>Flavobacteriales</taxon>
        <taxon>Weeksellaceae</taxon>
        <taxon>Riemerella</taxon>
    </lineage>
</organism>
<proteinExistence type="predicted"/>
<feature type="transmembrane region" description="Helical" evidence="1">
    <location>
        <begin position="315"/>
        <end position="333"/>
    </location>
</feature>
<feature type="transmembrane region" description="Helical" evidence="1">
    <location>
        <begin position="6"/>
        <end position="26"/>
    </location>
</feature>
<dbReference type="RefSeq" id="WP_222535075.1">
    <property type="nucleotide sequence ID" value="NZ_CP081925.1"/>
</dbReference>
<keyword evidence="1" id="KW-0472">Membrane</keyword>
<accession>A0AAP3AK51</accession>
<feature type="transmembrane region" description="Helical" evidence="1">
    <location>
        <begin position="98"/>
        <end position="116"/>
    </location>
</feature>